<gene>
    <name evidence="1" type="ORF">U2I54_01675</name>
</gene>
<keyword evidence="2" id="KW-1185">Reference proteome</keyword>
<dbReference type="Proteomes" id="UP001291930">
    <property type="component" value="Unassembled WGS sequence"/>
</dbReference>
<sequence>MLKSIWFIFVECVEKVVVSLNEQYDFFIETLEREELYEFIVEVAAIAGLEVEEDITEEWREW</sequence>
<organism evidence="1 2">
    <name type="scientific">Bacillus bingmayongensis</name>
    <dbReference type="NCBI Taxonomy" id="1150157"/>
    <lineage>
        <taxon>Bacteria</taxon>
        <taxon>Bacillati</taxon>
        <taxon>Bacillota</taxon>
        <taxon>Bacilli</taxon>
        <taxon>Bacillales</taxon>
        <taxon>Bacillaceae</taxon>
        <taxon>Bacillus</taxon>
    </lineage>
</organism>
<proteinExistence type="predicted"/>
<protein>
    <submittedName>
        <fullName evidence="1">Uncharacterized protein</fullName>
    </submittedName>
</protein>
<accession>A0ABU5JR08</accession>
<dbReference type="RefSeq" id="WP_374216630.1">
    <property type="nucleotide sequence ID" value="NZ_JAXOVW010000002.1"/>
</dbReference>
<evidence type="ECO:0000313" key="1">
    <source>
        <dbReference type="EMBL" id="MDZ5605854.1"/>
    </source>
</evidence>
<comment type="caution">
    <text evidence="1">The sequence shown here is derived from an EMBL/GenBank/DDBJ whole genome shotgun (WGS) entry which is preliminary data.</text>
</comment>
<name>A0ABU5JR08_9BACI</name>
<dbReference type="EMBL" id="JAXOVW010000002">
    <property type="protein sequence ID" value="MDZ5605854.1"/>
    <property type="molecule type" value="Genomic_DNA"/>
</dbReference>
<reference evidence="2" key="1">
    <citation type="submission" date="2023-11" db="EMBL/GenBank/DDBJ databases">
        <title>Genome Sequence of Bacillus pseudomycoides stain BUPM19.</title>
        <authorList>
            <person name="Farhat A."/>
        </authorList>
    </citation>
    <scope>NUCLEOTIDE SEQUENCE [LARGE SCALE GENOMIC DNA]</scope>
    <source>
        <strain evidence="2">BUPM19</strain>
    </source>
</reference>
<evidence type="ECO:0000313" key="2">
    <source>
        <dbReference type="Proteomes" id="UP001291930"/>
    </source>
</evidence>